<feature type="domain" description="PIN" evidence="1">
    <location>
        <begin position="3"/>
        <end position="121"/>
    </location>
</feature>
<sequence length="128" mass="14373">MLLLDTCALLMLAGRREDIPDKAIKKLTAQTDELFISTISSFEIVLKNRLGKLILPMDAEEWYCKAVEGYAIEEIPVSSTIAMKSASLPFIHKDPCDRIIIATALEHRMPIITADQVIPQYTGIKVIW</sequence>
<dbReference type="CDD" id="cd09872">
    <property type="entry name" value="PIN_Sll0205-like"/>
    <property type="match status" value="1"/>
</dbReference>
<proteinExistence type="predicted"/>
<dbReference type="PANTHER" id="PTHR36173">
    <property type="entry name" value="RIBONUCLEASE VAPC16-RELATED"/>
    <property type="match status" value="1"/>
</dbReference>
<evidence type="ECO:0000259" key="1">
    <source>
        <dbReference type="Pfam" id="PF01850"/>
    </source>
</evidence>
<dbReference type="Pfam" id="PF01850">
    <property type="entry name" value="PIN"/>
    <property type="match status" value="1"/>
</dbReference>
<accession>A0AAU8LQM1</accession>
<dbReference type="InterPro" id="IPR052919">
    <property type="entry name" value="TA_system_RNase"/>
</dbReference>
<dbReference type="InterPro" id="IPR041705">
    <property type="entry name" value="PIN_Sll0205"/>
</dbReference>
<dbReference type="SUPFAM" id="SSF88723">
    <property type="entry name" value="PIN domain-like"/>
    <property type="match status" value="1"/>
</dbReference>
<organism evidence="2">
    <name type="scientific">Candidatus Electrothrix aestuarii</name>
    <dbReference type="NCBI Taxonomy" id="3062594"/>
    <lineage>
        <taxon>Bacteria</taxon>
        <taxon>Pseudomonadati</taxon>
        <taxon>Thermodesulfobacteriota</taxon>
        <taxon>Desulfobulbia</taxon>
        <taxon>Desulfobulbales</taxon>
        <taxon>Desulfobulbaceae</taxon>
        <taxon>Candidatus Electrothrix</taxon>
    </lineage>
</organism>
<gene>
    <name evidence="2" type="ORF">Q3M24_13865</name>
</gene>
<dbReference type="InterPro" id="IPR002716">
    <property type="entry name" value="PIN_dom"/>
</dbReference>
<reference evidence="2" key="1">
    <citation type="journal article" date="2024" name="Syst. Appl. Microbiol.">
        <title>First single-strain enrichments of Electrothrix cable bacteria, description of E. aestuarii sp. nov. and E. rattekaaiensis sp. nov., and proposal of a cable bacteria taxonomy following the rules of the SeqCode.</title>
        <authorList>
            <person name="Plum-Jensen L.E."/>
            <person name="Schramm A."/>
            <person name="Marshall I.P.G."/>
        </authorList>
    </citation>
    <scope>NUCLEOTIDE SEQUENCE</scope>
    <source>
        <strain evidence="2">Rat1</strain>
    </source>
</reference>
<dbReference type="PANTHER" id="PTHR36173:SF1">
    <property type="entry name" value="RIBONUCLEASE VAPC22"/>
    <property type="match status" value="1"/>
</dbReference>
<dbReference type="Gene3D" id="3.40.50.1010">
    <property type="entry name" value="5'-nuclease"/>
    <property type="match status" value="1"/>
</dbReference>
<protein>
    <submittedName>
        <fullName evidence="2">Type II toxin-antitoxin system VapC family toxin</fullName>
    </submittedName>
</protein>
<dbReference type="KEGG" id="eaj:Q3M24_13865"/>
<dbReference type="AlphaFoldDB" id="A0AAU8LQM1"/>
<evidence type="ECO:0000313" key="2">
    <source>
        <dbReference type="EMBL" id="XCN71397.1"/>
    </source>
</evidence>
<dbReference type="InterPro" id="IPR029060">
    <property type="entry name" value="PIN-like_dom_sf"/>
</dbReference>
<name>A0AAU8LQM1_9BACT</name>
<dbReference type="EMBL" id="CP159373">
    <property type="protein sequence ID" value="XCN71397.1"/>
    <property type="molecule type" value="Genomic_DNA"/>
</dbReference>
<reference evidence="2" key="2">
    <citation type="submission" date="2024-06" db="EMBL/GenBank/DDBJ databases">
        <authorList>
            <person name="Plum-Jensen L.E."/>
            <person name="Schramm A."/>
            <person name="Marshall I.P.G."/>
        </authorList>
    </citation>
    <scope>NUCLEOTIDE SEQUENCE</scope>
    <source>
        <strain evidence="2">Rat1</strain>
    </source>
</reference>